<dbReference type="EMBL" id="JPVR01000056">
    <property type="protein sequence ID" value="KGR88744.1"/>
    <property type="molecule type" value="Genomic_DNA"/>
</dbReference>
<accession>A0ABR4Y3Z8</accession>
<gene>
    <name evidence="2" type="ORF">CD31_02645</name>
</gene>
<feature type="region of interest" description="Disordered" evidence="1">
    <location>
        <begin position="1"/>
        <end position="25"/>
    </location>
</feature>
<protein>
    <submittedName>
        <fullName evidence="2">Uncharacterized protein</fullName>
    </submittedName>
</protein>
<evidence type="ECO:0000313" key="2">
    <source>
        <dbReference type="EMBL" id="KGR88744.1"/>
    </source>
</evidence>
<dbReference type="Proteomes" id="UP000030487">
    <property type="component" value="Unassembled WGS sequence"/>
</dbReference>
<comment type="caution">
    <text evidence="2">The sequence shown here is derived from an EMBL/GenBank/DDBJ whole genome shotgun (WGS) entry which is preliminary data.</text>
</comment>
<reference evidence="2 3" key="1">
    <citation type="submission" date="2014-02" db="EMBL/GenBank/DDBJ databases">
        <title>Draft genome sequence of Lysinibacillus boronitolerans NBRC 103108.</title>
        <authorList>
            <person name="Zhang F."/>
            <person name="Wang G."/>
            <person name="Zhang L."/>
        </authorList>
    </citation>
    <scope>NUCLEOTIDE SEQUENCE [LARGE SCALE GENOMIC DNA]</scope>
    <source>
        <strain evidence="2 3">NBRC 103108</strain>
    </source>
</reference>
<evidence type="ECO:0000256" key="1">
    <source>
        <dbReference type="SAM" id="MobiDB-lite"/>
    </source>
</evidence>
<organism evidence="2 3">
    <name type="scientific">Lysinibacillus boronitolerans JCM 21713 = 10a = NBRC 103108</name>
    <dbReference type="NCBI Taxonomy" id="1294264"/>
    <lineage>
        <taxon>Bacteria</taxon>
        <taxon>Bacillati</taxon>
        <taxon>Bacillota</taxon>
        <taxon>Bacilli</taxon>
        <taxon>Bacillales</taxon>
        <taxon>Bacillaceae</taxon>
        <taxon>Lysinibacillus</taxon>
    </lineage>
</organism>
<evidence type="ECO:0000313" key="3">
    <source>
        <dbReference type="Proteomes" id="UP000030487"/>
    </source>
</evidence>
<name>A0ABR4Y3Z8_9BACI</name>
<sequence length="65" mass="7797">MQKRKQSQTPLPIKHRQGRNEVVPEWFHKRNEDRAETVEVSQEINFEAERKKILETLGRIDKNAQ</sequence>
<keyword evidence="3" id="KW-1185">Reference proteome</keyword>
<proteinExistence type="predicted"/>
<dbReference type="RefSeq" id="WP_036075605.1">
    <property type="nucleotide sequence ID" value="NZ_AVCW01000026.1"/>
</dbReference>